<gene>
    <name evidence="1" type="ORF">FH608_041350</name>
</gene>
<name>A0A5C4VHD8_9ACTN</name>
<accession>A0A5P9YS96</accession>
<accession>A0A5C4VHD8</accession>
<keyword evidence="2" id="KW-1185">Reference proteome</keyword>
<organism evidence="1 2">
    <name type="scientific">Nonomuraea phyllanthi</name>
    <dbReference type="NCBI Taxonomy" id="2219224"/>
    <lineage>
        <taxon>Bacteria</taxon>
        <taxon>Bacillati</taxon>
        <taxon>Actinomycetota</taxon>
        <taxon>Actinomycetes</taxon>
        <taxon>Streptosporangiales</taxon>
        <taxon>Streptosporangiaceae</taxon>
        <taxon>Nonomuraea</taxon>
    </lineage>
</organism>
<evidence type="ECO:0000313" key="2">
    <source>
        <dbReference type="Proteomes" id="UP000312512"/>
    </source>
</evidence>
<protein>
    <submittedName>
        <fullName evidence="1">Zinc-binding dehydrogenase</fullName>
    </submittedName>
</protein>
<sequence length="64" mass="6677">MEIVTAERPDPAVNEVLVASGRPRAHADRTFALEEAAKAHALGESSGFVGKLVPIPGRDPGARS</sequence>
<comment type="caution">
    <text evidence="1">The sequence shown here is derived from an EMBL/GenBank/DDBJ whole genome shotgun (WGS) entry which is preliminary data.</text>
</comment>
<dbReference type="AlphaFoldDB" id="A0A5C4VHD8"/>
<dbReference type="Proteomes" id="UP000312512">
    <property type="component" value="Unassembled WGS sequence"/>
</dbReference>
<dbReference type="Pfam" id="PF13602">
    <property type="entry name" value="ADH_zinc_N_2"/>
    <property type="match status" value="1"/>
</dbReference>
<evidence type="ECO:0000313" key="1">
    <source>
        <dbReference type="EMBL" id="KAB8188937.1"/>
    </source>
</evidence>
<dbReference type="EMBL" id="VDLX02000022">
    <property type="protein sequence ID" value="KAB8188937.1"/>
    <property type="molecule type" value="Genomic_DNA"/>
</dbReference>
<reference evidence="1 2" key="1">
    <citation type="submission" date="2019-10" db="EMBL/GenBank/DDBJ databases">
        <title>Nonomuraea sp. nov., isolated from Phyllanthus amarus.</title>
        <authorList>
            <person name="Klykleung N."/>
            <person name="Tanasupawat S."/>
        </authorList>
    </citation>
    <scope>NUCLEOTIDE SEQUENCE [LARGE SCALE GENOMIC DNA]</scope>
    <source>
        <strain evidence="1 2">PA1-10</strain>
    </source>
</reference>
<proteinExistence type="predicted"/>
<dbReference type="Gene3D" id="3.90.180.10">
    <property type="entry name" value="Medium-chain alcohol dehydrogenases, catalytic domain"/>
    <property type="match status" value="1"/>
</dbReference>